<evidence type="ECO:0000256" key="13">
    <source>
        <dbReference type="ARBA" id="ARBA00023306"/>
    </source>
</evidence>
<dbReference type="SUPFAM" id="SSF56194">
    <property type="entry name" value="Uridine diphospho-N-Acetylenolpyruvylglucosamine reductase, MurB, C-terminal domain"/>
    <property type="match status" value="1"/>
</dbReference>
<dbReference type="Pfam" id="PF01565">
    <property type="entry name" value="FAD_binding_4"/>
    <property type="match status" value="1"/>
</dbReference>
<dbReference type="SUPFAM" id="SSF56176">
    <property type="entry name" value="FAD-binding/transporter-associated domain-like"/>
    <property type="match status" value="1"/>
</dbReference>
<evidence type="ECO:0000256" key="15">
    <source>
        <dbReference type="ARBA" id="ARBA00048914"/>
    </source>
</evidence>
<comment type="pathway">
    <text evidence="4 16">Cell wall biogenesis; peptidoglycan biosynthesis.</text>
</comment>
<dbReference type="Gene3D" id="3.90.78.10">
    <property type="entry name" value="UDP-N-acetylenolpyruvoylglucosamine reductase, C-terminal domain"/>
    <property type="match status" value="1"/>
</dbReference>
<dbReference type="PANTHER" id="PTHR21071:SF4">
    <property type="entry name" value="UDP-N-ACETYLENOLPYRUVOYLGLUCOSAMINE REDUCTASE"/>
    <property type="match status" value="1"/>
</dbReference>
<reference evidence="18 19" key="1">
    <citation type="journal article" date="2016" name="Nat. Commun.">
        <title>Thousands of microbial genomes shed light on interconnected biogeochemical processes in an aquifer system.</title>
        <authorList>
            <person name="Anantharaman K."/>
            <person name="Brown C.T."/>
            <person name="Hug L.A."/>
            <person name="Sharon I."/>
            <person name="Castelle C.J."/>
            <person name="Probst A.J."/>
            <person name="Thomas B.C."/>
            <person name="Singh A."/>
            <person name="Wilkins M.J."/>
            <person name="Karaoz U."/>
            <person name="Brodie E.L."/>
            <person name="Williams K.H."/>
            <person name="Hubbard S.S."/>
            <person name="Banfield J.F."/>
        </authorList>
    </citation>
    <scope>NUCLEOTIDE SEQUENCE [LARGE SCALE GENOMIC DNA]</scope>
</reference>
<dbReference type="UniPathway" id="UPA00219"/>
<comment type="similarity">
    <text evidence="16">Belongs to the MurB family.</text>
</comment>
<evidence type="ECO:0000256" key="11">
    <source>
        <dbReference type="ARBA" id="ARBA00022984"/>
    </source>
</evidence>
<feature type="active site" evidence="16">
    <location>
        <position position="318"/>
    </location>
</feature>
<keyword evidence="6 16" id="KW-0132">Cell division</keyword>
<comment type="cofactor">
    <cofactor evidence="1 16">
        <name>FAD</name>
        <dbReference type="ChEBI" id="CHEBI:57692"/>
    </cofactor>
</comment>
<dbReference type="InterPro" id="IPR003170">
    <property type="entry name" value="MurB"/>
</dbReference>
<dbReference type="GO" id="GO:0005829">
    <property type="term" value="C:cytosol"/>
    <property type="evidence" value="ECO:0007669"/>
    <property type="project" value="TreeGrafter"/>
</dbReference>
<dbReference type="InterPro" id="IPR036318">
    <property type="entry name" value="FAD-bd_PCMH-like_sf"/>
</dbReference>
<dbReference type="InterPro" id="IPR036635">
    <property type="entry name" value="MurB_C_sf"/>
</dbReference>
<dbReference type="InterPro" id="IPR016167">
    <property type="entry name" value="FAD-bd_PCMH_sub1"/>
</dbReference>
<evidence type="ECO:0000256" key="1">
    <source>
        <dbReference type="ARBA" id="ARBA00001974"/>
    </source>
</evidence>
<feature type="active site" evidence="16">
    <location>
        <position position="165"/>
    </location>
</feature>
<evidence type="ECO:0000256" key="9">
    <source>
        <dbReference type="ARBA" id="ARBA00022857"/>
    </source>
</evidence>
<dbReference type="STRING" id="1797985.A2Y83_00330"/>
<dbReference type="GO" id="GO:0051301">
    <property type="term" value="P:cell division"/>
    <property type="evidence" value="ECO:0007669"/>
    <property type="project" value="UniProtKB-KW"/>
</dbReference>
<dbReference type="GO" id="GO:0071555">
    <property type="term" value="P:cell wall organization"/>
    <property type="evidence" value="ECO:0007669"/>
    <property type="project" value="UniProtKB-KW"/>
</dbReference>
<evidence type="ECO:0000256" key="2">
    <source>
        <dbReference type="ARBA" id="ARBA00003921"/>
    </source>
</evidence>
<dbReference type="GO" id="GO:0009252">
    <property type="term" value="P:peptidoglycan biosynthetic process"/>
    <property type="evidence" value="ECO:0007669"/>
    <property type="project" value="UniProtKB-UniRule"/>
</dbReference>
<evidence type="ECO:0000256" key="3">
    <source>
        <dbReference type="ARBA" id="ARBA00004496"/>
    </source>
</evidence>
<evidence type="ECO:0000259" key="17">
    <source>
        <dbReference type="PROSITE" id="PS51387"/>
    </source>
</evidence>
<evidence type="ECO:0000256" key="16">
    <source>
        <dbReference type="HAMAP-Rule" id="MF_00037"/>
    </source>
</evidence>
<dbReference type="PROSITE" id="PS51387">
    <property type="entry name" value="FAD_PCMH"/>
    <property type="match status" value="1"/>
</dbReference>
<evidence type="ECO:0000313" key="18">
    <source>
        <dbReference type="EMBL" id="OGF22629.1"/>
    </source>
</evidence>
<dbReference type="GO" id="GO:0071949">
    <property type="term" value="F:FAD binding"/>
    <property type="evidence" value="ECO:0007669"/>
    <property type="project" value="InterPro"/>
</dbReference>
<keyword evidence="13 16" id="KW-0131">Cell cycle</keyword>
<dbReference type="InterPro" id="IPR011601">
    <property type="entry name" value="MurB_C"/>
</dbReference>
<evidence type="ECO:0000256" key="10">
    <source>
        <dbReference type="ARBA" id="ARBA00022960"/>
    </source>
</evidence>
<dbReference type="EMBL" id="MFFS01000018">
    <property type="protein sequence ID" value="OGF22629.1"/>
    <property type="molecule type" value="Genomic_DNA"/>
</dbReference>
<keyword evidence="14 16" id="KW-0961">Cell wall biogenesis/degradation</keyword>
<dbReference type="Gene3D" id="3.30.43.10">
    <property type="entry name" value="Uridine Diphospho-n-acetylenolpyruvylglucosamine Reductase, domain 2"/>
    <property type="match status" value="1"/>
</dbReference>
<dbReference type="AlphaFoldDB" id="A0A1F5S7H9"/>
<gene>
    <name evidence="16" type="primary">murB</name>
    <name evidence="18" type="ORF">A2Y83_00330</name>
</gene>
<evidence type="ECO:0000256" key="12">
    <source>
        <dbReference type="ARBA" id="ARBA00023002"/>
    </source>
</evidence>
<evidence type="ECO:0000256" key="4">
    <source>
        <dbReference type="ARBA" id="ARBA00004752"/>
    </source>
</evidence>
<dbReference type="GO" id="GO:0008360">
    <property type="term" value="P:regulation of cell shape"/>
    <property type="evidence" value="ECO:0007669"/>
    <property type="project" value="UniProtKB-KW"/>
</dbReference>
<dbReference type="NCBIfam" id="TIGR00179">
    <property type="entry name" value="murB"/>
    <property type="match status" value="1"/>
</dbReference>
<comment type="function">
    <text evidence="2 16">Cell wall formation.</text>
</comment>
<dbReference type="PANTHER" id="PTHR21071">
    <property type="entry name" value="UDP-N-ACETYLENOLPYRUVOYLGLUCOSAMINE REDUCTASE"/>
    <property type="match status" value="1"/>
</dbReference>
<evidence type="ECO:0000256" key="8">
    <source>
        <dbReference type="ARBA" id="ARBA00022827"/>
    </source>
</evidence>
<name>A0A1F5S7H9_9BACT</name>
<keyword evidence="5 16" id="KW-0963">Cytoplasm</keyword>
<dbReference type="InterPro" id="IPR016169">
    <property type="entry name" value="FAD-bd_PCMH_sub2"/>
</dbReference>
<dbReference type="Pfam" id="PF02873">
    <property type="entry name" value="MurB_C"/>
    <property type="match status" value="1"/>
</dbReference>
<evidence type="ECO:0000256" key="14">
    <source>
        <dbReference type="ARBA" id="ARBA00023316"/>
    </source>
</evidence>
<dbReference type="InterPro" id="IPR006094">
    <property type="entry name" value="Oxid_FAD_bind_N"/>
</dbReference>
<organism evidence="18 19">
    <name type="scientific">Candidatus Falkowbacteria bacterium RBG_13_39_14</name>
    <dbReference type="NCBI Taxonomy" id="1797985"/>
    <lineage>
        <taxon>Bacteria</taxon>
        <taxon>Candidatus Falkowiibacteriota</taxon>
    </lineage>
</organism>
<dbReference type="InterPro" id="IPR016166">
    <property type="entry name" value="FAD-bd_PCMH"/>
</dbReference>
<dbReference type="NCBIfam" id="NF010480">
    <property type="entry name" value="PRK13905.1"/>
    <property type="match status" value="1"/>
</dbReference>
<dbReference type="GO" id="GO:0008762">
    <property type="term" value="F:UDP-N-acetylmuramate dehydrogenase activity"/>
    <property type="evidence" value="ECO:0007669"/>
    <property type="project" value="UniProtKB-UniRule"/>
</dbReference>
<feature type="active site" description="Proton donor" evidence="16">
    <location>
        <position position="216"/>
    </location>
</feature>
<protein>
    <recommendedName>
        <fullName evidence="16">UDP-N-acetylenolpyruvoylglucosamine reductase</fullName>
        <ecNumber evidence="16">1.3.1.98</ecNumber>
    </recommendedName>
    <alternativeName>
        <fullName evidence="16">UDP-N-acetylmuramate dehydrogenase</fullName>
    </alternativeName>
</protein>
<evidence type="ECO:0000313" key="19">
    <source>
        <dbReference type="Proteomes" id="UP000178323"/>
    </source>
</evidence>
<dbReference type="Proteomes" id="UP000178323">
    <property type="component" value="Unassembled WGS sequence"/>
</dbReference>
<evidence type="ECO:0000256" key="5">
    <source>
        <dbReference type="ARBA" id="ARBA00022490"/>
    </source>
</evidence>
<keyword evidence="8 16" id="KW-0274">FAD</keyword>
<feature type="domain" description="FAD-binding PCMH-type" evidence="17">
    <location>
        <begin position="18"/>
        <end position="187"/>
    </location>
</feature>
<dbReference type="Gene3D" id="3.30.465.10">
    <property type="match status" value="1"/>
</dbReference>
<keyword evidence="11 16" id="KW-0573">Peptidoglycan synthesis</keyword>
<comment type="catalytic activity">
    <reaction evidence="15 16">
        <text>UDP-N-acetyl-alpha-D-muramate + NADP(+) = UDP-N-acetyl-3-O-(1-carboxyvinyl)-alpha-D-glucosamine + NADPH + H(+)</text>
        <dbReference type="Rhea" id="RHEA:12248"/>
        <dbReference type="ChEBI" id="CHEBI:15378"/>
        <dbReference type="ChEBI" id="CHEBI:57783"/>
        <dbReference type="ChEBI" id="CHEBI:58349"/>
        <dbReference type="ChEBI" id="CHEBI:68483"/>
        <dbReference type="ChEBI" id="CHEBI:70757"/>
        <dbReference type="EC" id="1.3.1.98"/>
    </reaction>
</comment>
<comment type="subcellular location">
    <subcellularLocation>
        <location evidence="3 16">Cytoplasm</location>
    </subcellularLocation>
</comment>
<evidence type="ECO:0000256" key="7">
    <source>
        <dbReference type="ARBA" id="ARBA00022630"/>
    </source>
</evidence>
<keyword evidence="7 16" id="KW-0285">Flavoprotein</keyword>
<keyword evidence="12 16" id="KW-0560">Oxidoreductase</keyword>
<proteinExistence type="inferred from homology"/>
<keyword evidence="9 16" id="KW-0521">NADP</keyword>
<comment type="caution">
    <text evidence="18">The sequence shown here is derived from an EMBL/GenBank/DDBJ whole genome shotgun (WGS) entry which is preliminary data.</text>
</comment>
<accession>A0A1F5S7H9</accession>
<evidence type="ECO:0000256" key="6">
    <source>
        <dbReference type="ARBA" id="ARBA00022618"/>
    </source>
</evidence>
<dbReference type="HAMAP" id="MF_00037">
    <property type="entry name" value="MurB"/>
    <property type="match status" value="1"/>
</dbReference>
<keyword evidence="10 16" id="KW-0133">Cell shape</keyword>
<dbReference type="EC" id="1.3.1.98" evidence="16"/>
<sequence>MFKGLKKSIALSKYTTFKIGGKAKYFFIAKNKEDLIAVLKWVKECNEKIFILGGGSNALFSDKGFNGLVIKLEFDEISVKGDMISAGAGAKISKLLDICLRNSLTGLEWASGIPGITIGGAIRGNAGAFGGCMGDMVKSVETLRCNISNHEIKIFDKKECNFGYRNSIFKKEENHIILAADLRMKKGARKAIEAEIKKILLSRNKNQPLGYPNAGSVFKNVNLPQSFDGAQRERALACRSVMYNGIPCEFKKMGVIPAGWLIEQCGLKGRKRGGAMVSLKHANIIVNYKNAKAKDVLGLMVIIEKEVKKKFGIELEREIEVVA</sequence>